<dbReference type="Gene3D" id="3.30.70.270">
    <property type="match status" value="1"/>
</dbReference>
<dbReference type="eggNOG" id="COG3706">
    <property type="taxonomic scope" value="Bacteria"/>
</dbReference>
<dbReference type="NCBIfam" id="TIGR00254">
    <property type="entry name" value="GGDEF"/>
    <property type="match status" value="1"/>
</dbReference>
<keyword evidence="3" id="KW-0812">Transmembrane</keyword>
<dbReference type="InterPro" id="IPR043128">
    <property type="entry name" value="Rev_trsase/Diguanyl_cyclase"/>
</dbReference>
<dbReference type="InterPro" id="IPR029787">
    <property type="entry name" value="Nucleotide_cyclase"/>
</dbReference>
<protein>
    <recommendedName>
        <fullName evidence="1">diguanylate cyclase</fullName>
        <ecNumber evidence="1">2.7.7.65</ecNumber>
    </recommendedName>
</protein>
<dbReference type="PROSITE" id="PS50885">
    <property type="entry name" value="HAMP"/>
    <property type="match status" value="1"/>
</dbReference>
<comment type="catalytic activity">
    <reaction evidence="2">
        <text>2 GTP = 3',3'-c-di-GMP + 2 diphosphate</text>
        <dbReference type="Rhea" id="RHEA:24898"/>
        <dbReference type="ChEBI" id="CHEBI:33019"/>
        <dbReference type="ChEBI" id="CHEBI:37565"/>
        <dbReference type="ChEBI" id="CHEBI:58805"/>
        <dbReference type="EC" id="2.7.7.65"/>
    </reaction>
</comment>
<dbReference type="SMART" id="SM00267">
    <property type="entry name" value="GGDEF"/>
    <property type="match status" value="1"/>
</dbReference>
<dbReference type="PANTHER" id="PTHR45138:SF9">
    <property type="entry name" value="DIGUANYLATE CYCLASE DGCM-RELATED"/>
    <property type="match status" value="1"/>
</dbReference>
<dbReference type="CDD" id="cd01949">
    <property type="entry name" value="GGDEF"/>
    <property type="match status" value="1"/>
</dbReference>
<dbReference type="KEGG" id="dar:Daro_2880"/>
<reference evidence="6" key="1">
    <citation type="submission" date="2005-08" db="EMBL/GenBank/DDBJ databases">
        <title>Complete sequence of Dechloromonas aromatica RCB.</title>
        <authorList>
            <person name="Salinero K.K."/>
            <person name="Copeland A."/>
            <person name="Lucas S."/>
            <person name="Lapidus A."/>
            <person name="Barry K."/>
            <person name="Detter J.C."/>
            <person name="Glavina T."/>
            <person name="Hammon N."/>
            <person name="Israni S."/>
            <person name="Pitluck S."/>
            <person name="Di Bartolo G."/>
            <person name="Trong S."/>
            <person name="Schmutz J."/>
            <person name="Larimer F."/>
            <person name="Land M."/>
            <person name="Ivanova N."/>
            <person name="Richardson P."/>
        </authorList>
    </citation>
    <scope>NUCLEOTIDE SEQUENCE</scope>
    <source>
        <strain evidence="6">RCB</strain>
    </source>
</reference>
<accession>Q47C21</accession>
<evidence type="ECO:0000256" key="1">
    <source>
        <dbReference type="ARBA" id="ARBA00012528"/>
    </source>
</evidence>
<dbReference type="SUPFAM" id="SSF55073">
    <property type="entry name" value="Nucleotide cyclase"/>
    <property type="match status" value="1"/>
</dbReference>
<dbReference type="FunFam" id="3.30.70.270:FF:000001">
    <property type="entry name" value="Diguanylate cyclase domain protein"/>
    <property type="match status" value="1"/>
</dbReference>
<dbReference type="Pfam" id="PF17149">
    <property type="entry name" value="CHASE5"/>
    <property type="match status" value="1"/>
</dbReference>
<feature type="domain" description="HAMP" evidence="4">
    <location>
        <begin position="168"/>
        <end position="225"/>
    </location>
</feature>
<dbReference type="Pfam" id="PF00990">
    <property type="entry name" value="GGDEF"/>
    <property type="match status" value="1"/>
</dbReference>
<name>Q47C21_DECAR</name>
<dbReference type="AlphaFoldDB" id="Q47C21"/>
<dbReference type="HOGENOM" id="CLU_032718_0_0_4"/>
<feature type="transmembrane region" description="Helical" evidence="3">
    <location>
        <begin position="140"/>
        <end position="166"/>
    </location>
</feature>
<evidence type="ECO:0000259" key="5">
    <source>
        <dbReference type="PROSITE" id="PS50887"/>
    </source>
</evidence>
<dbReference type="GO" id="GO:1902201">
    <property type="term" value="P:negative regulation of bacterial-type flagellum-dependent cell motility"/>
    <property type="evidence" value="ECO:0007669"/>
    <property type="project" value="TreeGrafter"/>
</dbReference>
<dbReference type="PROSITE" id="PS50887">
    <property type="entry name" value="GGDEF"/>
    <property type="match status" value="1"/>
</dbReference>
<dbReference type="InterPro" id="IPR033414">
    <property type="entry name" value="Sensor_dom"/>
</dbReference>
<gene>
    <name evidence="6" type="ordered locus">Daro_2880</name>
</gene>
<dbReference type="GO" id="GO:0005886">
    <property type="term" value="C:plasma membrane"/>
    <property type="evidence" value="ECO:0007669"/>
    <property type="project" value="TreeGrafter"/>
</dbReference>
<evidence type="ECO:0000313" key="6">
    <source>
        <dbReference type="EMBL" id="AAZ47610.1"/>
    </source>
</evidence>
<evidence type="ECO:0000259" key="4">
    <source>
        <dbReference type="PROSITE" id="PS50885"/>
    </source>
</evidence>
<dbReference type="STRING" id="159087.Daro_2880"/>
<dbReference type="InterPro" id="IPR003660">
    <property type="entry name" value="HAMP_dom"/>
</dbReference>
<organism evidence="6">
    <name type="scientific">Dechloromonas aromatica (strain RCB)</name>
    <dbReference type="NCBI Taxonomy" id="159087"/>
    <lineage>
        <taxon>Bacteria</taxon>
        <taxon>Pseudomonadati</taxon>
        <taxon>Pseudomonadota</taxon>
        <taxon>Betaproteobacteria</taxon>
        <taxon>Rhodocyclales</taxon>
        <taxon>Azonexaceae</taxon>
        <taxon>Dechloromonas</taxon>
    </lineage>
</organism>
<dbReference type="Gene3D" id="6.10.340.10">
    <property type="match status" value="1"/>
</dbReference>
<keyword evidence="3" id="KW-1133">Transmembrane helix</keyword>
<dbReference type="PANTHER" id="PTHR45138">
    <property type="entry name" value="REGULATORY COMPONENTS OF SENSORY TRANSDUCTION SYSTEM"/>
    <property type="match status" value="1"/>
</dbReference>
<dbReference type="InterPro" id="IPR050469">
    <property type="entry name" value="Diguanylate_Cyclase"/>
</dbReference>
<dbReference type="GO" id="GO:0043709">
    <property type="term" value="P:cell adhesion involved in single-species biofilm formation"/>
    <property type="evidence" value="ECO:0007669"/>
    <property type="project" value="TreeGrafter"/>
</dbReference>
<proteinExistence type="predicted"/>
<feature type="domain" description="GGDEF" evidence="5">
    <location>
        <begin position="279"/>
        <end position="410"/>
    </location>
</feature>
<dbReference type="GO" id="GO:0007165">
    <property type="term" value="P:signal transduction"/>
    <property type="evidence" value="ECO:0007669"/>
    <property type="project" value="InterPro"/>
</dbReference>
<keyword evidence="3" id="KW-0472">Membrane</keyword>
<dbReference type="InterPro" id="IPR000160">
    <property type="entry name" value="GGDEF_dom"/>
</dbReference>
<sequence>MSAPLFRPIATTLIRSVFLWATLCALAIGSIQAAYSYIHVQDRFELAVREIGQTNVPLLSVSIWDIEPEAIRRQLEVIAARPEIGYVSLTVTTGQTFSAGDKGLTNDRPRRFDIPPPGRPVGVIGNLEIFENPAAFYRELIYTLGIASLGYGVLTLLICILIAYLLKRDLERPLRRVAQFASELTPNRLTIPLELARSPGHGRDEIDLVVEGFSVLQSGINSHIANLDEQVAQRTAELESALAAIHRLSTIDPLTGCFNRRLFNERIQEELDRAIRYQRALAVIFCDIDHFKRINDTCGHLLGDQVLQEAAECFRRELRGHIDWVARYGGEEFVIVLPETSLPAAIATAERLRLALTESMVALLPGLTVTASFGVTQHVPGETVQELLQRADNQLYAAKAAGRNQTLPRL</sequence>
<dbReference type="GO" id="GO:0052621">
    <property type="term" value="F:diguanylate cyclase activity"/>
    <property type="evidence" value="ECO:0007669"/>
    <property type="project" value="UniProtKB-EC"/>
</dbReference>
<dbReference type="OrthoDB" id="9813903at2"/>
<dbReference type="EC" id="2.7.7.65" evidence="1"/>
<dbReference type="EMBL" id="CP000089">
    <property type="protein sequence ID" value="AAZ47610.1"/>
    <property type="molecule type" value="Genomic_DNA"/>
</dbReference>
<evidence type="ECO:0000256" key="3">
    <source>
        <dbReference type="SAM" id="Phobius"/>
    </source>
</evidence>
<evidence type="ECO:0000256" key="2">
    <source>
        <dbReference type="ARBA" id="ARBA00034247"/>
    </source>
</evidence>